<comment type="caution">
    <text evidence="1">The sequence shown here is derived from an EMBL/GenBank/DDBJ whole genome shotgun (WGS) entry which is preliminary data.</text>
</comment>
<evidence type="ECO:0000313" key="1">
    <source>
        <dbReference type="EMBL" id="MFD1684757.1"/>
    </source>
</evidence>
<evidence type="ECO:0008006" key="3">
    <source>
        <dbReference type="Google" id="ProtNLM"/>
    </source>
</evidence>
<evidence type="ECO:0000313" key="2">
    <source>
        <dbReference type="Proteomes" id="UP001597092"/>
    </source>
</evidence>
<sequence length="414" mass="41927">MSSQPDATADANAPEESVAAALSSAAFARIVAHADGDALAAAGLLARALRGVDVPFQVRVASLGTDVSTDSDDGLLVAVGSDLPDADVTIDAEGRPASLRAHEVATTLVGDPGRGSDGVIDPILALAGTVAAGAHPDSVAAPLVETATDAGSMERRAGVASLVDDVVDDLAHSTLVHAAFSGTEDASRAELSSVLEPDSNAQDEETRRSIASRVALAVAGDDESTPRGATAVERLLRPYATPDSPMATLGGLADVLNAVAVERPGVGVALALGHGGRSAALDAWRDHAAAVHRAVDTAHTGRYDGVYVVRADVRAEDMEGDNGGDEGATLGRLRTVARLVRDFRSPEPLVAALDDGRAALSAPESGADDAAAALASEFPTESAAWSGGPRRAIARFDPATEEADVIAAIREASK</sequence>
<dbReference type="AlphaFoldDB" id="A0ABD6DT54"/>
<dbReference type="RefSeq" id="WP_390281585.1">
    <property type="nucleotide sequence ID" value="NZ_JBHUDP010000001.1"/>
</dbReference>
<dbReference type="EMBL" id="JBHUDP010000001">
    <property type="protein sequence ID" value="MFD1684757.1"/>
    <property type="molecule type" value="Genomic_DNA"/>
</dbReference>
<protein>
    <recommendedName>
        <fullName evidence="3">Exonuclease RecJ</fullName>
    </recommendedName>
</protein>
<dbReference type="Proteomes" id="UP001597092">
    <property type="component" value="Unassembled WGS sequence"/>
</dbReference>
<accession>A0ABD6DT54</accession>
<proteinExistence type="predicted"/>
<organism evidence="1 2">
    <name type="scientific">Halobellus litoreus</name>
    <dbReference type="NCBI Taxonomy" id="755310"/>
    <lineage>
        <taxon>Archaea</taxon>
        <taxon>Methanobacteriati</taxon>
        <taxon>Methanobacteriota</taxon>
        <taxon>Stenosarchaea group</taxon>
        <taxon>Halobacteria</taxon>
        <taxon>Halobacteriales</taxon>
        <taxon>Haloferacaceae</taxon>
        <taxon>Halobellus</taxon>
    </lineage>
</organism>
<keyword evidence="2" id="KW-1185">Reference proteome</keyword>
<reference evidence="1 2" key="1">
    <citation type="journal article" date="2019" name="Int. J. Syst. Evol. Microbiol.">
        <title>The Global Catalogue of Microorganisms (GCM) 10K type strain sequencing project: providing services to taxonomists for standard genome sequencing and annotation.</title>
        <authorList>
            <consortium name="The Broad Institute Genomics Platform"/>
            <consortium name="The Broad Institute Genome Sequencing Center for Infectious Disease"/>
            <person name="Wu L."/>
            <person name="Ma J."/>
        </authorList>
    </citation>
    <scope>NUCLEOTIDE SEQUENCE [LARGE SCALE GENOMIC DNA]</scope>
    <source>
        <strain evidence="1 2">CGMCC 1.10387</strain>
    </source>
</reference>
<gene>
    <name evidence="1" type="ORF">ACFSAS_03925</name>
</gene>
<name>A0ABD6DT54_9EURY</name>